<reference evidence="3" key="1">
    <citation type="journal article" date="2019" name="Int. J. Syst. Evol. Microbiol.">
        <title>The Global Catalogue of Microorganisms (GCM) 10K type strain sequencing project: providing services to taxonomists for standard genome sequencing and annotation.</title>
        <authorList>
            <consortium name="The Broad Institute Genomics Platform"/>
            <consortium name="The Broad Institute Genome Sequencing Center for Infectious Disease"/>
            <person name="Wu L."/>
            <person name="Ma J."/>
        </authorList>
    </citation>
    <scope>NUCLEOTIDE SEQUENCE [LARGE SCALE GENOMIC DNA]</scope>
    <source>
        <strain evidence="3">JCM 15443</strain>
    </source>
</reference>
<keyword evidence="1" id="KW-0812">Transmembrane</keyword>
<keyword evidence="1" id="KW-0472">Membrane</keyword>
<dbReference type="Proteomes" id="UP000661918">
    <property type="component" value="Unassembled WGS sequence"/>
</dbReference>
<organism evidence="2 3">
    <name type="scientific">Deinococcus aerophilus</name>
    <dbReference type="NCBI Taxonomy" id="522488"/>
    <lineage>
        <taxon>Bacteria</taxon>
        <taxon>Thermotogati</taxon>
        <taxon>Deinococcota</taxon>
        <taxon>Deinococci</taxon>
        <taxon>Deinococcales</taxon>
        <taxon>Deinococcaceae</taxon>
        <taxon>Deinococcus</taxon>
    </lineage>
</organism>
<feature type="transmembrane region" description="Helical" evidence="1">
    <location>
        <begin position="12"/>
        <end position="35"/>
    </location>
</feature>
<evidence type="ECO:0008006" key="4">
    <source>
        <dbReference type="Google" id="ProtNLM"/>
    </source>
</evidence>
<dbReference type="RefSeq" id="WP_188905465.1">
    <property type="nucleotide sequence ID" value="NZ_BMOM01000086.1"/>
</dbReference>
<accession>A0ABQ2H075</accession>
<keyword evidence="3" id="KW-1185">Reference proteome</keyword>
<evidence type="ECO:0000313" key="3">
    <source>
        <dbReference type="Proteomes" id="UP000661918"/>
    </source>
</evidence>
<dbReference type="EMBL" id="BMOM01000086">
    <property type="protein sequence ID" value="GGM22660.1"/>
    <property type="molecule type" value="Genomic_DNA"/>
</dbReference>
<gene>
    <name evidence="2" type="ORF">GCM10010841_33140</name>
</gene>
<evidence type="ECO:0000313" key="2">
    <source>
        <dbReference type="EMBL" id="GGM22660.1"/>
    </source>
</evidence>
<evidence type="ECO:0000256" key="1">
    <source>
        <dbReference type="SAM" id="Phobius"/>
    </source>
</evidence>
<protein>
    <recommendedName>
        <fullName evidence="4">SHOCT domain-containing protein</fullName>
    </recommendedName>
</protein>
<comment type="caution">
    <text evidence="2">The sequence shown here is derived from an EMBL/GenBank/DDBJ whole genome shotgun (WGS) entry which is preliminary data.</text>
</comment>
<proteinExistence type="predicted"/>
<keyword evidence="1" id="KW-1133">Transmembrane helix</keyword>
<sequence length="80" mass="8957">MMDYGYGYGMGAGVFGWIGMALFLGLLILGVVLLVRALSHQTRTSNQPPHDRALGIARERYARGELTKEQYEQLQRDLDA</sequence>
<name>A0ABQ2H075_9DEIO</name>